<evidence type="ECO:0008006" key="4">
    <source>
        <dbReference type="Google" id="ProtNLM"/>
    </source>
</evidence>
<dbReference type="Proteomes" id="UP000245399">
    <property type="component" value="Chromosome"/>
</dbReference>
<name>A0AB33FY53_SERMA</name>
<dbReference type="AlphaFoldDB" id="A0AB33FY53"/>
<evidence type="ECO:0000313" key="3">
    <source>
        <dbReference type="Proteomes" id="UP000245399"/>
    </source>
</evidence>
<evidence type="ECO:0000313" key="2">
    <source>
        <dbReference type="EMBL" id="AWL71542.1"/>
    </source>
</evidence>
<evidence type="ECO:0000256" key="1">
    <source>
        <dbReference type="SAM" id="MobiDB-lite"/>
    </source>
</evidence>
<dbReference type="EMBL" id="CP029449">
    <property type="protein sequence ID" value="AWL71542.1"/>
    <property type="molecule type" value="Genomic_DNA"/>
</dbReference>
<accession>A0AB33FY53</accession>
<sequence length="72" mass="7730">MSDFFFESLALQRIELVARLVANGRCSSDDRELALSWISEMTTTLAADVDRQIQKRPQGGGVNSGGGGGTLQ</sequence>
<feature type="region of interest" description="Disordered" evidence="1">
    <location>
        <begin position="50"/>
        <end position="72"/>
    </location>
</feature>
<proteinExistence type="predicted"/>
<gene>
    <name evidence="2" type="ORF">DKC05_20735</name>
</gene>
<organism evidence="2 3">
    <name type="scientific">Serratia marcescens</name>
    <dbReference type="NCBI Taxonomy" id="615"/>
    <lineage>
        <taxon>Bacteria</taxon>
        <taxon>Pseudomonadati</taxon>
        <taxon>Pseudomonadota</taxon>
        <taxon>Gammaproteobacteria</taxon>
        <taxon>Enterobacterales</taxon>
        <taxon>Yersiniaceae</taxon>
        <taxon>Serratia</taxon>
    </lineage>
</organism>
<reference evidence="2 3" key="1">
    <citation type="submission" date="2018-05" db="EMBL/GenBank/DDBJ databases">
        <title>Klebsiella quasipneumonaiae provides a window into carbapenemase gene transfer, plasmid rearrangements and nosocomial acquisition from the hospital environment.</title>
        <authorList>
            <person name="Mathers A.J."/>
            <person name="Vegesana K."/>
            <person name="Stoesser N."/>
            <person name="Crook D."/>
            <person name="Vaughan A."/>
            <person name="Barry K."/>
            <person name="Parikh H."/>
            <person name="Sebra R."/>
            <person name="Kotay S."/>
            <person name="Walker A.S."/>
            <person name="Sheppard A.E."/>
        </authorList>
    </citation>
    <scope>NUCLEOTIDE SEQUENCE [LARGE SCALE GENOMIC DNA]</scope>
    <source>
        <strain evidence="2 3">CAV1761</strain>
    </source>
</reference>
<feature type="compositionally biased region" description="Gly residues" evidence="1">
    <location>
        <begin position="58"/>
        <end position="72"/>
    </location>
</feature>
<protein>
    <recommendedName>
        <fullName evidence="4">Levan regulatory protein</fullName>
    </recommendedName>
</protein>